<dbReference type="InterPro" id="IPR036976">
    <property type="entry name" value="RimM_N_sf"/>
</dbReference>
<evidence type="ECO:0000256" key="3">
    <source>
        <dbReference type="ARBA" id="ARBA00022552"/>
    </source>
</evidence>
<dbReference type="InterPro" id="IPR009000">
    <property type="entry name" value="Transl_B-barrel_sf"/>
</dbReference>
<reference evidence="8 9" key="1">
    <citation type="submission" date="2021-02" db="EMBL/GenBank/DDBJ databases">
        <title>Characterization of Marinitoga sp. nov. str. BP5-C20A.</title>
        <authorList>
            <person name="Erauso G."/>
            <person name="Postec A."/>
        </authorList>
    </citation>
    <scope>NUCLEOTIDE SEQUENCE [LARGE SCALE GENOMIC DNA]</scope>
    <source>
        <strain evidence="8 9">BP5-C20A</strain>
    </source>
</reference>
<feature type="domain" description="RimM N-terminal" evidence="6">
    <location>
        <begin position="14"/>
        <end position="96"/>
    </location>
</feature>
<keyword evidence="9" id="KW-1185">Reference proteome</keyword>
<evidence type="ECO:0000259" key="7">
    <source>
        <dbReference type="Pfam" id="PF05239"/>
    </source>
</evidence>
<dbReference type="SUPFAM" id="SSF50346">
    <property type="entry name" value="PRC-barrel domain"/>
    <property type="match status" value="1"/>
</dbReference>
<dbReference type="PANTHER" id="PTHR33692">
    <property type="entry name" value="RIBOSOME MATURATION FACTOR RIMM"/>
    <property type="match status" value="1"/>
</dbReference>
<evidence type="ECO:0000256" key="2">
    <source>
        <dbReference type="ARBA" id="ARBA00022517"/>
    </source>
</evidence>
<evidence type="ECO:0000313" key="9">
    <source>
        <dbReference type="Proteomes" id="UP001232493"/>
    </source>
</evidence>
<comment type="similarity">
    <text evidence="5">Belongs to the RimM family.</text>
</comment>
<feature type="domain" description="PRC-barrel" evidence="7">
    <location>
        <begin position="105"/>
        <end position="165"/>
    </location>
</feature>
<keyword evidence="1 5" id="KW-0963">Cytoplasm</keyword>
<evidence type="ECO:0000256" key="4">
    <source>
        <dbReference type="ARBA" id="ARBA00023186"/>
    </source>
</evidence>
<dbReference type="InterPro" id="IPR011961">
    <property type="entry name" value="RimM"/>
</dbReference>
<dbReference type="SUPFAM" id="SSF50447">
    <property type="entry name" value="Translation proteins"/>
    <property type="match status" value="1"/>
</dbReference>
<dbReference type="PANTHER" id="PTHR33692:SF1">
    <property type="entry name" value="RIBOSOME MATURATION FACTOR RIMM"/>
    <property type="match status" value="1"/>
</dbReference>
<comment type="function">
    <text evidence="5">An accessory protein needed during the final step in the assembly of 30S ribosomal subunit, possibly for assembly of the head region. Essential for efficient processing of 16S rRNA. May be needed both before and after RbfA during the maturation of 16S rRNA. It has affinity for free ribosomal 30S subunits but not for 70S ribosomes.</text>
</comment>
<comment type="subunit">
    <text evidence="5">Binds ribosomal protein uS19.</text>
</comment>
<dbReference type="RefSeq" id="WP_280997751.1">
    <property type="nucleotide sequence ID" value="NZ_CP069362.1"/>
</dbReference>
<dbReference type="Gene3D" id="2.30.30.240">
    <property type="entry name" value="PRC-barrel domain"/>
    <property type="match status" value="1"/>
</dbReference>
<evidence type="ECO:0000313" key="8">
    <source>
        <dbReference type="EMBL" id="WGS64251.1"/>
    </source>
</evidence>
<dbReference type="InterPro" id="IPR027275">
    <property type="entry name" value="PRC-brl_dom"/>
</dbReference>
<dbReference type="InterPro" id="IPR002676">
    <property type="entry name" value="RimM_N"/>
</dbReference>
<dbReference type="Pfam" id="PF01782">
    <property type="entry name" value="RimM"/>
    <property type="match status" value="1"/>
</dbReference>
<dbReference type="Gene3D" id="2.40.30.60">
    <property type="entry name" value="RimM"/>
    <property type="match status" value="1"/>
</dbReference>
<dbReference type="HAMAP" id="MF_00014">
    <property type="entry name" value="Ribosome_mat_RimM"/>
    <property type="match status" value="1"/>
</dbReference>
<protein>
    <recommendedName>
        <fullName evidence="5">Ribosome maturation factor RimM</fullName>
    </recommendedName>
</protein>
<sequence>MKRLDDLLKDRVAIGKISNTHGLNGELKLFPFTNEKKVFNNLIDVLLYNPKTKRFLYAKFDSIRKANKIYIVKIYGVENISSAQRYKDFVVYVSKDVLPELDNSEFYYFQLLEKKVFYEDGTYIGKIVDILETGSNDVLIIEKEIDRFNKSEILYPLIKENIIKFNKEEEDIVVKRLEWYEDDTEDRD</sequence>
<gene>
    <name evidence="5 8" type="primary">rimM</name>
    <name evidence="8" type="ORF">JRV97_07665</name>
</gene>
<dbReference type="Pfam" id="PF05239">
    <property type="entry name" value="PRC"/>
    <property type="match status" value="1"/>
</dbReference>
<dbReference type="Proteomes" id="UP001232493">
    <property type="component" value="Chromosome"/>
</dbReference>
<dbReference type="InterPro" id="IPR011033">
    <property type="entry name" value="PRC_barrel-like_sf"/>
</dbReference>
<keyword evidence="3 5" id="KW-0698">rRNA processing</keyword>
<evidence type="ECO:0000259" key="6">
    <source>
        <dbReference type="Pfam" id="PF01782"/>
    </source>
</evidence>
<evidence type="ECO:0000256" key="5">
    <source>
        <dbReference type="HAMAP-Rule" id="MF_00014"/>
    </source>
</evidence>
<comment type="subcellular location">
    <subcellularLocation>
        <location evidence="5">Cytoplasm</location>
    </subcellularLocation>
</comment>
<proteinExistence type="inferred from homology"/>
<evidence type="ECO:0000256" key="1">
    <source>
        <dbReference type="ARBA" id="ARBA00022490"/>
    </source>
</evidence>
<name>A0ABY8PNM5_9BACT</name>
<keyword evidence="4 5" id="KW-0143">Chaperone</keyword>
<dbReference type="EMBL" id="CP069362">
    <property type="protein sequence ID" value="WGS64251.1"/>
    <property type="molecule type" value="Genomic_DNA"/>
</dbReference>
<dbReference type="NCBIfam" id="TIGR02273">
    <property type="entry name" value="16S_RimM"/>
    <property type="match status" value="1"/>
</dbReference>
<comment type="domain">
    <text evidence="5">The PRC barrel domain binds ribosomal protein uS19.</text>
</comment>
<accession>A0ABY8PNM5</accession>
<organism evidence="8 9">
    <name type="scientific">Marinitoga aeolica</name>
    <dbReference type="NCBI Taxonomy" id="2809031"/>
    <lineage>
        <taxon>Bacteria</taxon>
        <taxon>Thermotogati</taxon>
        <taxon>Thermotogota</taxon>
        <taxon>Thermotogae</taxon>
        <taxon>Petrotogales</taxon>
        <taxon>Petrotogaceae</taxon>
        <taxon>Marinitoga</taxon>
    </lineage>
</organism>
<keyword evidence="2 5" id="KW-0690">Ribosome biogenesis</keyword>